<dbReference type="NCBIfam" id="NF004679">
    <property type="entry name" value="PRK06019.1-5"/>
    <property type="match status" value="1"/>
</dbReference>
<organism evidence="7 8">
    <name type="scientific">Reichenbachiella agariperforans</name>
    <dbReference type="NCBI Taxonomy" id="156994"/>
    <lineage>
        <taxon>Bacteria</taxon>
        <taxon>Pseudomonadati</taxon>
        <taxon>Bacteroidota</taxon>
        <taxon>Cytophagia</taxon>
        <taxon>Cytophagales</taxon>
        <taxon>Reichenbachiellaceae</taxon>
        <taxon>Reichenbachiella</taxon>
    </lineage>
</organism>
<dbReference type="STRING" id="156994.SAMN04488028_102229"/>
<comment type="subunit">
    <text evidence="4 5">Homodimer.</text>
</comment>
<dbReference type="GO" id="GO:0006189">
    <property type="term" value="P:'de novo' IMP biosynthetic process"/>
    <property type="evidence" value="ECO:0007669"/>
    <property type="project" value="UniProtKB-UniRule"/>
</dbReference>
<sequence length="378" mass="41956">MTFDPSISIGVLGGGQLGRMMIQSAMNLNLEVACIDPDPNAPCKNLASHFVNGDITNYDEVLAFGEGCDVITVEIENVNIEALEELERRGKKVFPQPNVLKIIKDKGFQKQFYLDHNIPTSDFVLISKKEELTRHKNLLPAANKLRTDGYDGKGVQIIKTEADLDKGFEAPSLLEKFVDYQKEISVIVARNEKGEMSTFPVVELEYHPEQNLVEFLFSPSEIDLSIRNNARELAKKVISEFDMVGLLAVEMFVTKDGGLMVNECAPRTHNSGHHTIEGNITSQFEQHIRAILNLPLGDTSVKGSAVMINLLGHPNHSGHARYEGLAEAMEITGMHLHLYGKKITKPFRKMGHLTLVGDDLTALKTKARALKESIKIIA</sequence>
<keyword evidence="2 4" id="KW-0658">Purine biosynthesis</keyword>
<comment type="similarity">
    <text evidence="4 5">Belongs to the PurK/PurT family.</text>
</comment>
<comment type="pathway">
    <text evidence="4 5">Purine metabolism; IMP biosynthesis via de novo pathway; 5-amino-1-(5-phospho-D-ribosyl)imidazole-4-carboxylate from 5-amino-1-(5-phospho-D-ribosyl)imidazole (N5-CAIR route): step 1/2.</text>
</comment>
<dbReference type="GO" id="GO:0046872">
    <property type="term" value="F:metal ion binding"/>
    <property type="evidence" value="ECO:0007669"/>
    <property type="project" value="InterPro"/>
</dbReference>
<dbReference type="AlphaFoldDB" id="A0A1M6NEZ1"/>
<dbReference type="SUPFAM" id="SSF56059">
    <property type="entry name" value="Glutathione synthetase ATP-binding domain-like"/>
    <property type="match status" value="1"/>
</dbReference>
<feature type="binding site" evidence="4">
    <location>
        <position position="106"/>
    </location>
    <ligand>
        <name>ATP</name>
        <dbReference type="ChEBI" id="CHEBI:30616"/>
    </ligand>
</feature>
<dbReference type="SUPFAM" id="SSF52440">
    <property type="entry name" value="PreATP-grasp domain"/>
    <property type="match status" value="1"/>
</dbReference>
<evidence type="ECO:0000313" key="8">
    <source>
        <dbReference type="Proteomes" id="UP000184474"/>
    </source>
</evidence>
<dbReference type="UniPathway" id="UPA00074">
    <property type="reaction ID" value="UER00942"/>
</dbReference>
<comment type="caution">
    <text evidence="4">Lacks conserved residue(s) required for the propagation of feature annotation.</text>
</comment>
<dbReference type="InterPro" id="IPR016185">
    <property type="entry name" value="PreATP-grasp_dom_sf"/>
</dbReference>
<evidence type="ECO:0000256" key="5">
    <source>
        <dbReference type="RuleBase" id="RU361200"/>
    </source>
</evidence>
<feature type="binding site" evidence="4">
    <location>
        <begin position="262"/>
        <end position="263"/>
    </location>
    <ligand>
        <name>ATP</name>
        <dbReference type="ChEBI" id="CHEBI:30616"/>
    </ligand>
</feature>
<dbReference type="EMBL" id="FRAA01000002">
    <property type="protein sequence ID" value="SHJ94194.1"/>
    <property type="molecule type" value="Genomic_DNA"/>
</dbReference>
<dbReference type="GO" id="GO:0005524">
    <property type="term" value="F:ATP binding"/>
    <property type="evidence" value="ECO:0007669"/>
    <property type="project" value="UniProtKB-UniRule"/>
</dbReference>
<dbReference type="PANTHER" id="PTHR11609">
    <property type="entry name" value="PURINE BIOSYNTHESIS PROTEIN 6/7, PUR6/7"/>
    <property type="match status" value="1"/>
</dbReference>
<dbReference type="InterPro" id="IPR011054">
    <property type="entry name" value="Rudment_hybrid_motif"/>
</dbReference>
<keyword evidence="1 4" id="KW-0547">Nucleotide-binding</keyword>
<evidence type="ECO:0000256" key="1">
    <source>
        <dbReference type="ARBA" id="ARBA00022741"/>
    </source>
</evidence>
<dbReference type="NCBIfam" id="TIGR01161">
    <property type="entry name" value="purK"/>
    <property type="match status" value="1"/>
</dbReference>
<feature type="domain" description="ATP-grasp" evidence="6">
    <location>
        <begin position="110"/>
        <end position="292"/>
    </location>
</feature>
<evidence type="ECO:0000256" key="4">
    <source>
        <dbReference type="HAMAP-Rule" id="MF_01928"/>
    </source>
</evidence>
<dbReference type="Gene3D" id="3.30.470.20">
    <property type="entry name" value="ATP-grasp fold, B domain"/>
    <property type="match status" value="1"/>
</dbReference>
<dbReference type="Pfam" id="PF17769">
    <property type="entry name" value="PurK_C"/>
    <property type="match status" value="1"/>
</dbReference>
<dbReference type="EC" id="6.3.4.18" evidence="4 5"/>
<name>A0A1M6NEZ1_REIAG</name>
<feature type="binding site" evidence="4">
    <location>
        <position position="183"/>
    </location>
    <ligand>
        <name>ATP</name>
        <dbReference type="ChEBI" id="CHEBI:30616"/>
    </ligand>
</feature>
<evidence type="ECO:0000256" key="3">
    <source>
        <dbReference type="ARBA" id="ARBA00022840"/>
    </source>
</evidence>
<dbReference type="Gene3D" id="3.40.50.20">
    <property type="match status" value="1"/>
</dbReference>
<dbReference type="GO" id="GO:0005829">
    <property type="term" value="C:cytosol"/>
    <property type="evidence" value="ECO:0007669"/>
    <property type="project" value="TreeGrafter"/>
</dbReference>
<dbReference type="Gene3D" id="3.30.1490.20">
    <property type="entry name" value="ATP-grasp fold, A domain"/>
    <property type="match status" value="1"/>
</dbReference>
<comment type="function">
    <text evidence="4">Catalyzes the ATP-dependent conversion of 5-aminoimidazole ribonucleotide (AIR) and HCO(3)(-) to N5-carboxyaminoimidazole ribonucleotide (N5-CAIR).</text>
</comment>
<gene>
    <name evidence="4 5" type="primary">purK</name>
    <name evidence="7" type="ORF">SAMN04488028_102229</name>
</gene>
<dbReference type="InterPro" id="IPR005875">
    <property type="entry name" value="PurK"/>
</dbReference>
<reference evidence="8" key="1">
    <citation type="submission" date="2016-11" db="EMBL/GenBank/DDBJ databases">
        <authorList>
            <person name="Varghese N."/>
            <person name="Submissions S."/>
        </authorList>
    </citation>
    <scope>NUCLEOTIDE SEQUENCE [LARGE SCALE GENOMIC DNA]</scope>
    <source>
        <strain evidence="8">DSM 26134</strain>
    </source>
</reference>
<dbReference type="Proteomes" id="UP000184474">
    <property type="component" value="Unassembled WGS sequence"/>
</dbReference>
<evidence type="ECO:0000256" key="2">
    <source>
        <dbReference type="ARBA" id="ARBA00022755"/>
    </source>
</evidence>
<dbReference type="InterPro" id="IPR040686">
    <property type="entry name" value="PurK_C"/>
</dbReference>
<comment type="catalytic activity">
    <reaction evidence="4 5">
        <text>5-amino-1-(5-phospho-beta-D-ribosyl)imidazole + hydrogencarbonate + ATP = 5-carboxyamino-1-(5-phospho-D-ribosyl)imidazole + ADP + phosphate + 2 H(+)</text>
        <dbReference type="Rhea" id="RHEA:19317"/>
        <dbReference type="ChEBI" id="CHEBI:15378"/>
        <dbReference type="ChEBI" id="CHEBI:17544"/>
        <dbReference type="ChEBI" id="CHEBI:30616"/>
        <dbReference type="ChEBI" id="CHEBI:43474"/>
        <dbReference type="ChEBI" id="CHEBI:58730"/>
        <dbReference type="ChEBI" id="CHEBI:137981"/>
        <dbReference type="ChEBI" id="CHEBI:456216"/>
        <dbReference type="EC" id="6.3.4.18"/>
    </reaction>
</comment>
<evidence type="ECO:0000313" key="7">
    <source>
        <dbReference type="EMBL" id="SHJ94194.1"/>
    </source>
</evidence>
<keyword evidence="8" id="KW-1185">Reference proteome</keyword>
<protein>
    <recommendedName>
        <fullName evidence="4 5">N5-carboxyaminoimidazole ribonucleotide synthase</fullName>
        <shortName evidence="4 5">N5-CAIR synthase</shortName>
        <ecNumber evidence="4 5">6.3.4.18</ecNumber>
    </recommendedName>
    <alternativeName>
        <fullName evidence="4 5">5-(carboxyamino)imidazole ribonucleotide synthetase</fullName>
    </alternativeName>
</protein>
<feature type="binding site" evidence="4">
    <location>
        <position position="144"/>
    </location>
    <ligand>
        <name>ATP</name>
        <dbReference type="ChEBI" id="CHEBI:30616"/>
    </ligand>
</feature>
<feature type="binding site" evidence="4">
    <location>
        <begin position="175"/>
        <end position="178"/>
    </location>
    <ligand>
        <name>ATP</name>
        <dbReference type="ChEBI" id="CHEBI:30616"/>
    </ligand>
</feature>
<dbReference type="GO" id="GO:0034028">
    <property type="term" value="F:5-(carboxyamino)imidazole ribonucleotide synthase activity"/>
    <property type="evidence" value="ECO:0007669"/>
    <property type="project" value="UniProtKB-UniRule"/>
</dbReference>
<dbReference type="InterPro" id="IPR003135">
    <property type="entry name" value="ATP-grasp_carboxylate-amine"/>
</dbReference>
<comment type="function">
    <text evidence="5">Catalyzes the ATP-dependent conversion of 5-aminoimidazole ribonucleotide (AIR) and HCO(3)- to N5-carboxyaminoimidazole ribonucleotide (N5-CAIR).</text>
</comment>
<dbReference type="Pfam" id="PF22660">
    <property type="entry name" value="RS_preATP-grasp-like"/>
    <property type="match status" value="1"/>
</dbReference>
<keyword evidence="3 4" id="KW-0067">ATP-binding</keyword>
<dbReference type="SUPFAM" id="SSF51246">
    <property type="entry name" value="Rudiment single hybrid motif"/>
    <property type="match status" value="1"/>
</dbReference>
<dbReference type="GO" id="GO:0004638">
    <property type="term" value="F:phosphoribosylaminoimidazole carboxylase activity"/>
    <property type="evidence" value="ECO:0007669"/>
    <property type="project" value="InterPro"/>
</dbReference>
<dbReference type="InterPro" id="IPR013815">
    <property type="entry name" value="ATP_grasp_subdomain_1"/>
</dbReference>
<dbReference type="PANTHER" id="PTHR11609:SF5">
    <property type="entry name" value="PHOSPHORIBOSYLAMINOIMIDAZOLE CARBOXYLASE"/>
    <property type="match status" value="1"/>
</dbReference>
<evidence type="ECO:0000259" key="6">
    <source>
        <dbReference type="PROSITE" id="PS50975"/>
    </source>
</evidence>
<dbReference type="RefSeq" id="WP_073121053.1">
    <property type="nucleotide sequence ID" value="NZ_FRAA01000002.1"/>
</dbReference>
<keyword evidence="4 5" id="KW-0436">Ligase</keyword>
<dbReference type="HAMAP" id="MF_01928">
    <property type="entry name" value="PurK"/>
    <property type="match status" value="1"/>
</dbReference>
<dbReference type="InterPro" id="IPR054350">
    <property type="entry name" value="PurT/PurK_preATP-grasp"/>
</dbReference>
<accession>A0A1M6NEZ1</accession>
<dbReference type="PROSITE" id="PS50975">
    <property type="entry name" value="ATP_GRASP"/>
    <property type="match status" value="1"/>
</dbReference>
<proteinExistence type="inferred from homology"/>
<dbReference type="InterPro" id="IPR011761">
    <property type="entry name" value="ATP-grasp"/>
</dbReference>
<dbReference type="Pfam" id="PF02222">
    <property type="entry name" value="ATP-grasp"/>
    <property type="match status" value="1"/>
</dbReference>